<dbReference type="PROSITE" id="PS00626">
    <property type="entry name" value="RCC1_2"/>
    <property type="match status" value="3"/>
</dbReference>
<organism evidence="5 6">
    <name type="scientific">Glycine soja</name>
    <name type="common">Wild soybean</name>
    <dbReference type="NCBI Taxonomy" id="3848"/>
    <lineage>
        <taxon>Eukaryota</taxon>
        <taxon>Viridiplantae</taxon>
        <taxon>Streptophyta</taxon>
        <taxon>Embryophyta</taxon>
        <taxon>Tracheophyta</taxon>
        <taxon>Spermatophyta</taxon>
        <taxon>Magnoliopsida</taxon>
        <taxon>eudicotyledons</taxon>
        <taxon>Gunneridae</taxon>
        <taxon>Pentapetalae</taxon>
        <taxon>rosids</taxon>
        <taxon>fabids</taxon>
        <taxon>Fabales</taxon>
        <taxon>Fabaceae</taxon>
        <taxon>Papilionoideae</taxon>
        <taxon>50 kb inversion clade</taxon>
        <taxon>NPAAA clade</taxon>
        <taxon>indigoferoid/millettioid clade</taxon>
        <taxon>Phaseoleae</taxon>
        <taxon>Glycine</taxon>
        <taxon>Glycine subgen. Soja</taxon>
    </lineage>
</organism>
<keyword evidence="1" id="KW-0677">Repeat</keyword>
<dbReference type="Gene3D" id="2.130.10.30">
    <property type="entry name" value="Regulator of chromosome condensation 1/beta-lactamase-inhibitor protein II"/>
    <property type="match status" value="2"/>
</dbReference>
<evidence type="ECO:0000313" key="5">
    <source>
        <dbReference type="EMBL" id="RZC02826.1"/>
    </source>
</evidence>
<gene>
    <name evidence="5" type="ORF">D0Y65_017777</name>
</gene>
<dbReference type="InterPro" id="IPR000477">
    <property type="entry name" value="RT_dom"/>
</dbReference>
<feature type="repeat" description="RCC1" evidence="2">
    <location>
        <begin position="290"/>
        <end position="366"/>
    </location>
</feature>
<feature type="region of interest" description="Disordered" evidence="3">
    <location>
        <begin position="201"/>
        <end position="231"/>
    </location>
</feature>
<evidence type="ECO:0000259" key="4">
    <source>
        <dbReference type="Pfam" id="PF00078"/>
    </source>
</evidence>
<dbReference type="Pfam" id="PF13540">
    <property type="entry name" value="RCC1_2"/>
    <property type="match status" value="1"/>
</dbReference>
<feature type="compositionally biased region" description="Low complexity" evidence="3">
    <location>
        <begin position="210"/>
        <end position="222"/>
    </location>
</feature>
<proteinExistence type="predicted"/>
<dbReference type="Proteomes" id="UP000289340">
    <property type="component" value="Chromosome 7"/>
</dbReference>
<evidence type="ECO:0000313" key="6">
    <source>
        <dbReference type="Proteomes" id="UP000289340"/>
    </source>
</evidence>
<feature type="repeat" description="RCC1" evidence="2">
    <location>
        <begin position="661"/>
        <end position="714"/>
    </location>
</feature>
<dbReference type="InterPro" id="IPR009091">
    <property type="entry name" value="RCC1/BLIP-II"/>
</dbReference>
<keyword evidence="5" id="KW-0675">Receptor</keyword>
<protein>
    <submittedName>
        <fullName evidence="5">Ultraviolet-B receptor UVR8</fullName>
    </submittedName>
</protein>
<dbReference type="PANTHER" id="PTHR22870:SF413">
    <property type="entry name" value="REGULATOR OF CHROMOSOME CONDENSATION (RCC1) FAMILY PROTEIN"/>
    <property type="match status" value="1"/>
</dbReference>
<dbReference type="SUPFAM" id="SSF50985">
    <property type="entry name" value="RCC1/BLIP-II"/>
    <property type="match status" value="2"/>
</dbReference>
<dbReference type="Pfam" id="PF00415">
    <property type="entry name" value="RCC1"/>
    <property type="match status" value="3"/>
</dbReference>
<dbReference type="AlphaFoldDB" id="A0A445JWG1"/>
<feature type="domain" description="Reverse transcriptase" evidence="4">
    <location>
        <begin position="378"/>
        <end position="491"/>
    </location>
</feature>
<feature type="repeat" description="RCC1" evidence="2">
    <location>
        <begin position="715"/>
        <end position="765"/>
    </location>
</feature>
<sequence length="767" mass="83751">MPSNDAIRECDPDRATCSNLHVIVRRGARYNLIGVFLAMTETEALEDAKEVVVLEEEECAEKMVYMWGYLPGASPEKSPILSPAPVNLSDRSLAGDSWKDVCGGGCGFAMAISEKGKLITWGSADDEGQSYLISGKHGEIPGLYQLPTEASVVKAAAGWAHCASVNEEGEVYAWGWKECVPSGKVITDFITVGSFQKDVAGKQSSSIPEQGSPQSSNTSSGSDSHHDNKKVGDEVLKRRKITFSRQDSDSQASGDEFFTVSPSLVTLASGVKITSVAVGGRHTLALSDVGQVWGWGYGGEGQLGLGSRVKMVSSPHLIPCIESSGKDKSSAFHQGSGAGAQGSNVTGSYVMDIACGGRHSVVITDAGALLTFGWGLYGQSAFIKGRHILHGILILNEVVEEARRSKKPVMIFKVDFEKAYDSVSWSFLDYMLFRLGFCTKWRSWISACLQSATISVLINGSPFKEFIPTRSLRQRDPLAPLLFNIVGEGIIDGFGLLHLISNSSGSEFQNDRDKRGYSHWWRDIRNLYHQSDCSIFKDNLSWKVGCGESIKFWTDNWLGEQYTLQQKYNQLFLEDVGHLFFNCKLTNGLWWESMSWIRVVGPLSINPVNHFSQFCDGFGANCGQGNNADQLRPTLVPSLLGTRVEKIAAGLWHTLCVSVNGQIYAFGGNQFGQLGTGSDQPETSPRQLDASRFENKHSSIVSCGARHSALLTDDGHLFTWGWNKYGQLGLGDSVDRNIPGQVSIAGCRPRNVACGWWHTLLMGDKTV</sequence>
<name>A0A445JWG1_GLYSO</name>
<comment type="caution">
    <text evidence="5">The sequence shown here is derived from an EMBL/GenBank/DDBJ whole genome shotgun (WGS) entry which is preliminary data.</text>
</comment>
<dbReference type="InterPro" id="IPR051210">
    <property type="entry name" value="Ub_ligase/GEF_domain"/>
</dbReference>
<dbReference type="EMBL" id="QZWG01000007">
    <property type="protein sequence ID" value="RZC02826.1"/>
    <property type="molecule type" value="Genomic_DNA"/>
</dbReference>
<dbReference type="PROSITE" id="PS50012">
    <property type="entry name" value="RCC1_3"/>
    <property type="match status" value="4"/>
</dbReference>
<evidence type="ECO:0000256" key="3">
    <source>
        <dbReference type="SAM" id="MobiDB-lite"/>
    </source>
</evidence>
<dbReference type="Pfam" id="PF00078">
    <property type="entry name" value="RVT_1"/>
    <property type="match status" value="1"/>
</dbReference>
<reference evidence="5 6" key="1">
    <citation type="submission" date="2018-09" db="EMBL/GenBank/DDBJ databases">
        <title>A high-quality reference genome of wild soybean provides a powerful tool to mine soybean genomes.</title>
        <authorList>
            <person name="Xie M."/>
            <person name="Chung C.Y.L."/>
            <person name="Li M.-W."/>
            <person name="Wong F.-L."/>
            <person name="Chan T.-F."/>
            <person name="Lam H.-M."/>
        </authorList>
    </citation>
    <scope>NUCLEOTIDE SEQUENCE [LARGE SCALE GENOMIC DNA]</scope>
    <source>
        <strain evidence="6">cv. W05</strain>
        <tissue evidence="5">Hypocotyl of etiolated seedlings</tissue>
    </source>
</reference>
<keyword evidence="6" id="KW-1185">Reference proteome</keyword>
<evidence type="ECO:0000256" key="1">
    <source>
        <dbReference type="ARBA" id="ARBA00022737"/>
    </source>
</evidence>
<evidence type="ECO:0000256" key="2">
    <source>
        <dbReference type="PROSITE-ProRule" id="PRU00235"/>
    </source>
</evidence>
<dbReference type="PRINTS" id="PR00633">
    <property type="entry name" value="RCCNDNSATION"/>
</dbReference>
<dbReference type="InterPro" id="IPR000408">
    <property type="entry name" value="Reg_chr_condens"/>
</dbReference>
<accession>A0A445JWG1</accession>
<dbReference type="PANTHER" id="PTHR22870">
    <property type="entry name" value="REGULATOR OF CHROMOSOME CONDENSATION"/>
    <property type="match status" value="1"/>
</dbReference>
<feature type="repeat" description="RCC1" evidence="2">
    <location>
        <begin position="116"/>
        <end position="168"/>
    </location>
</feature>